<evidence type="ECO:0000313" key="6">
    <source>
        <dbReference type="Proteomes" id="UP001233172"/>
    </source>
</evidence>
<name>A0AAD8F1K7_BIOPF</name>
<feature type="repeat" description="TPR" evidence="4">
    <location>
        <begin position="598"/>
        <end position="631"/>
    </location>
</feature>
<keyword evidence="1" id="KW-0677">Repeat</keyword>
<keyword evidence="6" id="KW-1185">Reference proteome</keyword>
<comment type="caution">
    <text evidence="5">The sequence shown here is derived from an EMBL/GenBank/DDBJ whole genome shotgun (WGS) entry which is preliminary data.</text>
</comment>
<evidence type="ECO:0000256" key="4">
    <source>
        <dbReference type="PROSITE-ProRule" id="PRU00339"/>
    </source>
</evidence>
<comment type="similarity">
    <text evidence="3">Belongs to the TTC27 family.</text>
</comment>
<dbReference type="SMART" id="SM00028">
    <property type="entry name" value="TPR"/>
    <property type="match status" value="4"/>
</dbReference>
<dbReference type="AlphaFoldDB" id="A0AAD8F1K7"/>
<dbReference type="PANTHER" id="PTHR16193">
    <property type="entry name" value="TETRATRICOPEPTIDE REPEAT PROTEIN 27"/>
    <property type="match status" value="1"/>
</dbReference>
<reference evidence="5" key="2">
    <citation type="submission" date="2023-04" db="EMBL/GenBank/DDBJ databases">
        <authorList>
            <person name="Bu L."/>
            <person name="Lu L."/>
            <person name="Laidemitt M.R."/>
            <person name="Zhang S.M."/>
            <person name="Mutuku M."/>
            <person name="Mkoji G."/>
            <person name="Steinauer M."/>
            <person name="Loker E.S."/>
        </authorList>
    </citation>
    <scope>NUCLEOTIDE SEQUENCE</scope>
    <source>
        <strain evidence="5">KasaAsao</strain>
        <tissue evidence="5">Whole Snail</tissue>
    </source>
</reference>
<organism evidence="5 6">
    <name type="scientific">Biomphalaria pfeifferi</name>
    <name type="common">Bloodfluke planorb</name>
    <name type="synonym">Freshwater snail</name>
    <dbReference type="NCBI Taxonomy" id="112525"/>
    <lineage>
        <taxon>Eukaryota</taxon>
        <taxon>Metazoa</taxon>
        <taxon>Spiralia</taxon>
        <taxon>Lophotrochozoa</taxon>
        <taxon>Mollusca</taxon>
        <taxon>Gastropoda</taxon>
        <taxon>Heterobranchia</taxon>
        <taxon>Euthyneura</taxon>
        <taxon>Panpulmonata</taxon>
        <taxon>Hygrophila</taxon>
        <taxon>Lymnaeoidea</taxon>
        <taxon>Planorbidae</taxon>
        <taxon>Biomphalaria</taxon>
    </lineage>
</organism>
<feature type="repeat" description="TPR" evidence="4">
    <location>
        <begin position="530"/>
        <end position="563"/>
    </location>
</feature>
<reference evidence="5" key="1">
    <citation type="journal article" date="2023" name="PLoS Negl. Trop. Dis.">
        <title>A genome sequence for Biomphalaria pfeifferi, the major vector snail for the human-infecting parasite Schistosoma mansoni.</title>
        <authorList>
            <person name="Bu L."/>
            <person name="Lu L."/>
            <person name="Laidemitt M.R."/>
            <person name="Zhang S.M."/>
            <person name="Mutuku M."/>
            <person name="Mkoji G."/>
            <person name="Steinauer M."/>
            <person name="Loker E.S."/>
        </authorList>
    </citation>
    <scope>NUCLEOTIDE SEQUENCE</scope>
    <source>
        <strain evidence="5">KasaAsao</strain>
    </source>
</reference>
<dbReference type="EMBL" id="JASAOG010000157">
    <property type="protein sequence ID" value="KAK0047031.1"/>
    <property type="molecule type" value="Genomic_DNA"/>
</dbReference>
<evidence type="ECO:0000313" key="5">
    <source>
        <dbReference type="EMBL" id="KAK0047031.1"/>
    </source>
</evidence>
<evidence type="ECO:0000256" key="1">
    <source>
        <dbReference type="ARBA" id="ARBA00022737"/>
    </source>
</evidence>
<dbReference type="InterPro" id="IPR011990">
    <property type="entry name" value="TPR-like_helical_dom_sf"/>
</dbReference>
<sequence>MAAPTTRREKSILNGVYNKDEDTEVIVKWFREGLYETILESSCISKQILLTNHKDQSLNSLESLILCNVEYLLHNKEQQISDIDVLILAISCLHLFIQNNFLGPPTSTSPLEYCHEHFLKRSLEIEKEAFSGLSIDGETVYPRTRHIIFLYISRIILLECRAQFTHVQTWDWWLARCLLIQQSLLSERSPTLKATVLDIFEELSKKEPLMTDDSNKDIELLFHIEAGHAHHTYLEYRKAAEHFASGKKMAALEVSLTGKCNQQFFIEHLFKKRAMGRRTRYQENAKAQLVLRVERKEVNDWNETLSTNICDLPKNLPLDDDTVLNDIKFIDEDAVESPKLSPIELALVLGLMESYRRSCAQDRLTDEEVLTYLAFILSQTNNWNISLMALNLRSRLERDSRRRVERSMMQLEELVKISTTPNTKPDIWHRIPLFYACQVPAIWKIQGEFASLLLSLGCLGDALSVFEKLDLWEDVIACYQKMGKSDRAETLIKERLAIEETPSLLCYLGDITRDIQHYQCAWELSNHKSARAKRCMGYIYFQEEKYEQAIESFSVSLKINSLQIPVWFTYGCASMACQKFEEGAKAFKRCVNLDFDNFEAWSNLATCYVRLKEKKKAYATLQDALKCNYDNWRLWENNLIIGTDCGEFEDVIRSYHRLLDLREKWVDNEVLNILTRAVLEKIPDADGCSAERLDSKLSELFGRITSKVTSEGEIWANYAKLSSNKIQGKEPDLEKALQFLQKSYRCYTQKVDWEKDVVICKKVGDEAVNLAQIHLQCASGKSQTESFKLLSAAKIMLNGAVVKIQKQHTDPVTHELSSEVTETCQNIKDKLNEIVAKIDEVRNES</sequence>
<gene>
    <name evidence="5" type="ORF">Bpfe_023599</name>
</gene>
<keyword evidence="2 4" id="KW-0802">TPR repeat</keyword>
<dbReference type="InterPro" id="IPR044244">
    <property type="entry name" value="TTC27/Emw1"/>
</dbReference>
<dbReference type="Proteomes" id="UP001233172">
    <property type="component" value="Unassembled WGS sequence"/>
</dbReference>
<evidence type="ECO:0000256" key="3">
    <source>
        <dbReference type="ARBA" id="ARBA00024020"/>
    </source>
</evidence>
<protein>
    <submittedName>
        <fullName evidence="5">Tetratricopeptide repeat protein 27</fullName>
    </submittedName>
</protein>
<accession>A0AAD8F1K7</accession>
<dbReference type="InterPro" id="IPR019734">
    <property type="entry name" value="TPR_rpt"/>
</dbReference>
<dbReference type="SUPFAM" id="SSF48452">
    <property type="entry name" value="TPR-like"/>
    <property type="match status" value="2"/>
</dbReference>
<dbReference type="Pfam" id="PF13181">
    <property type="entry name" value="TPR_8"/>
    <property type="match status" value="2"/>
</dbReference>
<proteinExistence type="inferred from homology"/>
<dbReference type="Gene3D" id="1.25.40.10">
    <property type="entry name" value="Tetratricopeptide repeat domain"/>
    <property type="match status" value="1"/>
</dbReference>
<dbReference type="PROSITE" id="PS50005">
    <property type="entry name" value="TPR"/>
    <property type="match status" value="2"/>
</dbReference>
<dbReference type="PANTHER" id="PTHR16193:SF0">
    <property type="entry name" value="TETRATRICOPEPTIDE REPEAT PROTEIN 27"/>
    <property type="match status" value="1"/>
</dbReference>
<evidence type="ECO:0000256" key="2">
    <source>
        <dbReference type="ARBA" id="ARBA00022803"/>
    </source>
</evidence>